<evidence type="ECO:0000313" key="1">
    <source>
        <dbReference type="EMBL" id="MBI9001591.1"/>
    </source>
</evidence>
<comment type="caution">
    <text evidence="1">The sequence shown here is derived from an EMBL/GenBank/DDBJ whole genome shotgun (WGS) entry which is preliminary data.</text>
</comment>
<dbReference type="EMBL" id="JAEIOT010000016">
    <property type="protein sequence ID" value="MBI9001591.1"/>
    <property type="molecule type" value="Genomic_DNA"/>
</dbReference>
<gene>
    <name evidence="1" type="ORF">JDV76_11560</name>
</gene>
<keyword evidence="2" id="KW-1185">Reference proteome</keyword>
<accession>A0ABS0VXT1</accession>
<reference evidence="1 2" key="1">
    <citation type="submission" date="2020-12" db="EMBL/GenBank/DDBJ databases">
        <title>Genome public.</title>
        <authorList>
            <person name="Sun Q."/>
        </authorList>
    </citation>
    <scope>NUCLEOTIDE SEQUENCE [LARGE SCALE GENOMIC DNA]</scope>
    <source>
        <strain evidence="1 2">CCM 8864</strain>
    </source>
</reference>
<protein>
    <submittedName>
        <fullName evidence="1">Uncharacterized protein</fullName>
    </submittedName>
</protein>
<dbReference type="RefSeq" id="WP_198737058.1">
    <property type="nucleotide sequence ID" value="NZ_JAEIOT010000016.1"/>
</dbReference>
<proteinExistence type="predicted"/>
<evidence type="ECO:0000313" key="2">
    <source>
        <dbReference type="Proteomes" id="UP000625574"/>
    </source>
</evidence>
<organism evidence="1 2">
    <name type="scientific">Corynebacterium marambiense</name>
    <dbReference type="NCBI Taxonomy" id="2765364"/>
    <lineage>
        <taxon>Bacteria</taxon>
        <taxon>Bacillati</taxon>
        <taxon>Actinomycetota</taxon>
        <taxon>Actinomycetes</taxon>
        <taxon>Mycobacteriales</taxon>
        <taxon>Corynebacteriaceae</taxon>
        <taxon>Corynebacterium</taxon>
    </lineage>
</organism>
<sequence>MVEGEAREPKPVFFSFDAVKTYGEKALGAVAEARVIRLGEGSQVLYGFT</sequence>
<name>A0ABS0VXT1_9CORY</name>
<dbReference type="Proteomes" id="UP000625574">
    <property type="component" value="Unassembled WGS sequence"/>
</dbReference>